<dbReference type="Pfam" id="PF00202">
    <property type="entry name" value="Aminotran_3"/>
    <property type="match status" value="2"/>
</dbReference>
<accession>A0ABT8G1A3</accession>
<evidence type="ECO:0000256" key="2">
    <source>
        <dbReference type="ARBA" id="ARBA00022898"/>
    </source>
</evidence>
<comment type="cofactor">
    <cofactor evidence="1">
        <name>pyridoxal 5'-phosphate</name>
        <dbReference type="ChEBI" id="CHEBI:597326"/>
    </cofactor>
</comment>
<proteinExistence type="inferred from homology"/>
<dbReference type="InterPro" id="IPR015422">
    <property type="entry name" value="PyrdxlP-dep_Trfase_small"/>
</dbReference>
<dbReference type="RefSeq" id="WP_301127934.1">
    <property type="nucleotide sequence ID" value="NZ_JAUHPV010000004.1"/>
</dbReference>
<dbReference type="Gene3D" id="3.90.1150.10">
    <property type="entry name" value="Aspartate Aminotransferase, domain 1"/>
    <property type="match status" value="1"/>
</dbReference>
<name>A0ABT8G1A3_9MICO</name>
<reference evidence="4" key="1">
    <citation type="submission" date="2023-06" db="EMBL/GenBank/DDBJ databases">
        <title>SYSU T00b26.</title>
        <authorList>
            <person name="Gao L."/>
            <person name="Fang B.-Z."/>
            <person name="Li W.-J."/>
        </authorList>
    </citation>
    <scope>NUCLEOTIDE SEQUENCE</scope>
    <source>
        <strain evidence="4">SYSU T00b26</strain>
    </source>
</reference>
<evidence type="ECO:0000313" key="4">
    <source>
        <dbReference type="EMBL" id="MDN4472915.1"/>
    </source>
</evidence>
<dbReference type="PANTHER" id="PTHR43713">
    <property type="entry name" value="GLUTAMATE-1-SEMIALDEHYDE 2,1-AMINOMUTASE"/>
    <property type="match status" value="1"/>
</dbReference>
<protein>
    <submittedName>
        <fullName evidence="4">Aminotransferase class III-fold pyridoxal phosphate-dependent enzyme</fullName>
    </submittedName>
</protein>
<gene>
    <name evidence="4" type="ORF">QQX04_07905</name>
</gene>
<keyword evidence="2 3" id="KW-0663">Pyridoxal phosphate</keyword>
<keyword evidence="5" id="KW-1185">Reference proteome</keyword>
<keyword evidence="4" id="KW-0808">Transferase</keyword>
<dbReference type="InterPro" id="IPR015421">
    <property type="entry name" value="PyrdxlP-dep_Trfase_major"/>
</dbReference>
<comment type="similarity">
    <text evidence="3">Belongs to the class-III pyridoxal-phosphate-dependent aminotransferase family.</text>
</comment>
<dbReference type="EMBL" id="JAUHPV010000004">
    <property type="protein sequence ID" value="MDN4472915.1"/>
    <property type="molecule type" value="Genomic_DNA"/>
</dbReference>
<dbReference type="InterPro" id="IPR005814">
    <property type="entry name" value="Aminotrans_3"/>
</dbReference>
<dbReference type="Proteomes" id="UP001172738">
    <property type="component" value="Unassembled WGS sequence"/>
</dbReference>
<evidence type="ECO:0000313" key="5">
    <source>
        <dbReference type="Proteomes" id="UP001172738"/>
    </source>
</evidence>
<organism evidence="4 5">
    <name type="scientific">Demequina zhanjiangensis</name>
    <dbReference type="NCBI Taxonomy" id="3051659"/>
    <lineage>
        <taxon>Bacteria</taxon>
        <taxon>Bacillati</taxon>
        <taxon>Actinomycetota</taxon>
        <taxon>Actinomycetes</taxon>
        <taxon>Micrococcales</taxon>
        <taxon>Demequinaceae</taxon>
        <taxon>Demequina</taxon>
    </lineage>
</organism>
<evidence type="ECO:0000256" key="1">
    <source>
        <dbReference type="ARBA" id="ARBA00001933"/>
    </source>
</evidence>
<keyword evidence="4" id="KW-0032">Aminotransferase</keyword>
<dbReference type="Gene3D" id="3.40.640.10">
    <property type="entry name" value="Type I PLP-dependent aspartate aminotransferase-like (Major domain)"/>
    <property type="match status" value="1"/>
</dbReference>
<comment type="caution">
    <text evidence="4">The sequence shown here is derived from an EMBL/GenBank/DDBJ whole genome shotgun (WGS) entry which is preliminary data.</text>
</comment>
<dbReference type="PANTHER" id="PTHR43713:SF3">
    <property type="entry name" value="GLUTAMATE-1-SEMIALDEHYDE 2,1-AMINOMUTASE 1, CHLOROPLASTIC-RELATED"/>
    <property type="match status" value="1"/>
</dbReference>
<evidence type="ECO:0000256" key="3">
    <source>
        <dbReference type="RuleBase" id="RU003560"/>
    </source>
</evidence>
<dbReference type="SUPFAM" id="SSF53383">
    <property type="entry name" value="PLP-dependent transferases"/>
    <property type="match status" value="1"/>
</dbReference>
<dbReference type="GO" id="GO:0008483">
    <property type="term" value="F:transaminase activity"/>
    <property type="evidence" value="ECO:0007669"/>
    <property type="project" value="UniProtKB-KW"/>
</dbReference>
<dbReference type="InterPro" id="IPR015424">
    <property type="entry name" value="PyrdxlP-dep_Trfase"/>
</dbReference>
<sequence length="415" mass="42376">MTTLDTTLTTVQDAYAARRPLSRAAFTRAQLSLPGGETRSITHYSPFPAAIARGHAAVLTDADGHEYIDLVNNYTSLVHGNAHPAIVEAIKSTADAGTAFAAVHPAQLDLAEAIIGRLASVQKVRFTNSGSEASSLAARIARRATGRRVLVMAAEGYHGGIPPFADADEPDVVRIPYGDADALRAAVSTEVAAVFLEPFLGAGGVVPAPEGYLAAAQEAAHAAGALLVLDEVQSLRNDPRGAQGTLGLAPDLTLMAKIIGGGLAIGAVGGRADLMDITAATRTGHLHHSGTFNGHAAAAAAGVASLRLLDADAIRSLNAAASALADAVTRASLGTAYVTRAGSIMNVHPVVDGLVITDPGAHPAWRTALHLSLMDHGIYTTPRGMINLSTAVTDAQLTRAAEAYGEALAIVGSAA</sequence>